<gene>
    <name evidence="1" type="ORF">VCHENC02_0858B</name>
</gene>
<reference evidence="1 2" key="1">
    <citation type="submission" date="2012-10" db="EMBL/GenBank/DDBJ databases">
        <title>Genome sequence of Vibrio Cholerae HENC-02.</title>
        <authorList>
            <person name="Eppinger M."/>
            <person name="Hasan N.A."/>
            <person name="Sengamalay N."/>
            <person name="Hine E."/>
            <person name="Su Q."/>
            <person name="Daugherty S.C."/>
            <person name="Young S."/>
            <person name="Sadzewicz L."/>
            <person name="Tallon L."/>
            <person name="Cebula T.A."/>
            <person name="Ravel J."/>
            <person name="Colwell R.R."/>
        </authorList>
    </citation>
    <scope>NUCLEOTIDE SEQUENCE [LARGE SCALE GENOMIC DNA]</scope>
    <source>
        <strain evidence="1 2">HENC-02</strain>
    </source>
</reference>
<comment type="caution">
    <text evidence="1">The sequence shown here is derived from an EMBL/GenBank/DDBJ whole genome shotgun (WGS) entry which is preliminary data.</text>
</comment>
<dbReference type="Proteomes" id="UP000008367">
    <property type="component" value="Unassembled WGS sequence"/>
</dbReference>
<evidence type="ECO:0000313" key="2">
    <source>
        <dbReference type="Proteomes" id="UP000008367"/>
    </source>
</evidence>
<accession>A0A454D524</accession>
<sequence length="23" mass="2578">IKLTSRHAFQSIKFSESLLVCGI</sequence>
<feature type="non-terminal residue" evidence="1">
    <location>
        <position position="1"/>
    </location>
</feature>
<evidence type="ECO:0000313" key="1">
    <source>
        <dbReference type="EMBL" id="EKM33725.1"/>
    </source>
</evidence>
<protein>
    <submittedName>
        <fullName evidence="1">Uncharacterized protein</fullName>
    </submittedName>
</protein>
<dbReference type="EMBL" id="AJSR01000132">
    <property type="protein sequence ID" value="EKM33725.1"/>
    <property type="molecule type" value="Genomic_DNA"/>
</dbReference>
<proteinExistence type="predicted"/>
<organism evidence="1 2">
    <name type="scientific">Vibrio harveyi</name>
    <name type="common">Beneckea harveyi</name>
    <dbReference type="NCBI Taxonomy" id="669"/>
    <lineage>
        <taxon>Bacteria</taxon>
        <taxon>Pseudomonadati</taxon>
        <taxon>Pseudomonadota</taxon>
        <taxon>Gammaproteobacteria</taxon>
        <taxon>Vibrionales</taxon>
        <taxon>Vibrionaceae</taxon>
        <taxon>Vibrio</taxon>
    </lineage>
</organism>
<dbReference type="AlphaFoldDB" id="A0A454D524"/>
<name>A0A454D524_VIBHA</name>